<dbReference type="InterPro" id="IPR035437">
    <property type="entry name" value="SNase_OB-fold_sf"/>
</dbReference>
<reference evidence="5" key="1">
    <citation type="submission" date="2017-08" db="EMBL/GenBank/DDBJ databases">
        <title>Microbulbifer marisrubri sp. nov., a halophilic alphaproteobacterium isolated from marine sediment of the Yellow Sea, China.</title>
        <authorList>
            <person name="Zhang G."/>
            <person name="Xiong Q."/>
        </authorList>
    </citation>
    <scope>NUCLEOTIDE SEQUENCE [LARGE SCALE GENOMIC DNA]</scope>
    <source>
        <strain evidence="5">WRN-8</strain>
    </source>
</reference>
<feature type="domain" description="TNase-like" evidence="4">
    <location>
        <begin position="49"/>
        <end position="178"/>
    </location>
</feature>
<dbReference type="SMART" id="SM00318">
    <property type="entry name" value="SNc"/>
    <property type="match status" value="1"/>
</dbReference>
<evidence type="ECO:0000313" key="5">
    <source>
        <dbReference type="EMBL" id="PCO06076.1"/>
    </source>
</evidence>
<dbReference type="Proteomes" id="UP000218427">
    <property type="component" value="Unassembled WGS sequence"/>
</dbReference>
<comment type="caution">
    <text evidence="5">The sequence shown here is derived from an EMBL/GenBank/DDBJ whole genome shotgun (WGS) entry which is preliminary data.</text>
</comment>
<evidence type="ECO:0000256" key="3">
    <source>
        <dbReference type="ARBA" id="ARBA00022801"/>
    </source>
</evidence>
<proteinExistence type="predicted"/>
<organism evidence="5 6">
    <name type="scientific">Microbulbifer flavimaris</name>
    <dbReference type="NCBI Taxonomy" id="1781068"/>
    <lineage>
        <taxon>Bacteria</taxon>
        <taxon>Pseudomonadati</taxon>
        <taxon>Pseudomonadota</taxon>
        <taxon>Gammaproteobacteria</taxon>
        <taxon>Cellvibrionales</taxon>
        <taxon>Microbulbiferaceae</taxon>
        <taxon>Microbulbifer</taxon>
    </lineage>
</organism>
<keyword evidence="6" id="KW-1185">Reference proteome</keyword>
<keyword evidence="2" id="KW-0255">Endonuclease</keyword>
<dbReference type="EMBL" id="LRFG02000002">
    <property type="protein sequence ID" value="PCO06076.1"/>
    <property type="molecule type" value="Genomic_DNA"/>
</dbReference>
<dbReference type="InterPro" id="IPR002071">
    <property type="entry name" value="Thermonucl_AS"/>
</dbReference>
<gene>
    <name evidence="5" type="ORF">AWR36_008800</name>
</gene>
<keyword evidence="3" id="KW-0378">Hydrolase</keyword>
<sequence>MSNLSSPAALFGRLRQPKKAPGVSALGAFFCACLSLALPAAADCVLGPADEIVALKDVQDGDTLLLEDGRRVRLIGVNAPELGRDGRAAQPLAQEAQEFAQLFLEDGDLELVYDRDRRDRYGRVLAHVYNHRGESLEAALLAAGLAFHVAIAPNLGLAECLAERQAEARRAGRGVWAPGTWPVLRASEVRPGDGGFVLLRGQVLEVDQNRFVWLELDGPVAVRLRRDRENGQLVRRDWQDREIEVKGWLVDRGAKYASRFPQNKRWYIAVDSEFTIEISRK</sequence>
<dbReference type="PANTHER" id="PTHR12302:SF3">
    <property type="entry name" value="SERINE_THREONINE-PROTEIN KINASE 31"/>
    <property type="match status" value="1"/>
</dbReference>
<dbReference type="InterPro" id="IPR016071">
    <property type="entry name" value="Staphylococal_nuclease_OB-fold"/>
</dbReference>
<dbReference type="PROSITE" id="PS01284">
    <property type="entry name" value="TNASE_2"/>
    <property type="match status" value="1"/>
</dbReference>
<dbReference type="Gene3D" id="2.40.50.90">
    <property type="match status" value="1"/>
</dbReference>
<protein>
    <submittedName>
        <fullName evidence="5">Nuclease</fullName>
    </submittedName>
</protein>
<evidence type="ECO:0000259" key="4">
    <source>
        <dbReference type="PROSITE" id="PS50830"/>
    </source>
</evidence>
<accession>A0ABX4I184</accession>
<dbReference type="Pfam" id="PF00565">
    <property type="entry name" value="SNase"/>
    <property type="match status" value="1"/>
</dbReference>
<dbReference type="PANTHER" id="PTHR12302">
    <property type="entry name" value="EBNA2 BINDING PROTEIN P100"/>
    <property type="match status" value="1"/>
</dbReference>
<name>A0ABX4I184_9GAMM</name>
<evidence type="ECO:0000313" key="6">
    <source>
        <dbReference type="Proteomes" id="UP000218427"/>
    </source>
</evidence>
<dbReference type="SUPFAM" id="SSF50199">
    <property type="entry name" value="Staphylococcal nuclease"/>
    <property type="match status" value="1"/>
</dbReference>
<evidence type="ECO:0000256" key="2">
    <source>
        <dbReference type="ARBA" id="ARBA00022759"/>
    </source>
</evidence>
<keyword evidence="1" id="KW-0540">Nuclease</keyword>
<dbReference type="PROSITE" id="PS50830">
    <property type="entry name" value="TNASE_3"/>
    <property type="match status" value="1"/>
</dbReference>
<evidence type="ECO:0000256" key="1">
    <source>
        <dbReference type="ARBA" id="ARBA00022722"/>
    </source>
</evidence>